<reference evidence="1" key="1">
    <citation type="submission" date="2021-01" db="EMBL/GenBank/DDBJ databases">
        <authorList>
            <consortium name="Genoscope - CEA"/>
            <person name="William W."/>
        </authorList>
    </citation>
    <scope>NUCLEOTIDE SEQUENCE</scope>
</reference>
<dbReference type="AlphaFoldDB" id="A0A8S1M6T9"/>
<sequence length="82" mass="9569">MMLSIKAKFLPNQKKFNYLEIILINSEFEYIKIKNINIFFEVLILAHEEPNLILMIFVEKLAIAVPSHIPQLSYQNVQLAHG</sequence>
<dbReference type="Proteomes" id="UP000692954">
    <property type="component" value="Unassembled WGS sequence"/>
</dbReference>
<comment type="caution">
    <text evidence="1">The sequence shown here is derived from an EMBL/GenBank/DDBJ whole genome shotgun (WGS) entry which is preliminary data.</text>
</comment>
<name>A0A8S1M6T9_9CILI</name>
<proteinExistence type="predicted"/>
<keyword evidence="2" id="KW-1185">Reference proteome</keyword>
<evidence type="ECO:0000313" key="2">
    <source>
        <dbReference type="Proteomes" id="UP000692954"/>
    </source>
</evidence>
<organism evidence="1 2">
    <name type="scientific">Paramecium sonneborni</name>
    <dbReference type="NCBI Taxonomy" id="65129"/>
    <lineage>
        <taxon>Eukaryota</taxon>
        <taxon>Sar</taxon>
        <taxon>Alveolata</taxon>
        <taxon>Ciliophora</taxon>
        <taxon>Intramacronucleata</taxon>
        <taxon>Oligohymenophorea</taxon>
        <taxon>Peniculida</taxon>
        <taxon>Parameciidae</taxon>
        <taxon>Paramecium</taxon>
    </lineage>
</organism>
<dbReference type="EMBL" id="CAJJDN010000027">
    <property type="protein sequence ID" value="CAD8070944.1"/>
    <property type="molecule type" value="Genomic_DNA"/>
</dbReference>
<evidence type="ECO:0000313" key="1">
    <source>
        <dbReference type="EMBL" id="CAD8070944.1"/>
    </source>
</evidence>
<protein>
    <submittedName>
        <fullName evidence="1">Uncharacterized protein</fullName>
    </submittedName>
</protein>
<gene>
    <name evidence="1" type="ORF">PSON_ATCC_30995.1.T0270250</name>
</gene>
<accession>A0A8S1M6T9</accession>